<dbReference type="GeneID" id="65071973"/>
<dbReference type="KEGG" id="vg:65071973"/>
<accession>A0A481W7L1</accession>
<protein>
    <submittedName>
        <fullName evidence="1">Glycosyltransferase</fullName>
    </submittedName>
</protein>
<evidence type="ECO:0000313" key="2">
    <source>
        <dbReference type="Proteomes" id="UP000292160"/>
    </source>
</evidence>
<evidence type="ECO:0000313" key="1">
    <source>
        <dbReference type="EMBL" id="QBJ04185.1"/>
    </source>
</evidence>
<reference evidence="1 2" key="1">
    <citation type="submission" date="2019-02" db="EMBL/GenBank/DDBJ databases">
        <title>Genomic, morphological and functional characterisation of novel bacteriophage Fnu1 capable of disrupt Fusobacterium nucleatum biofilm.</title>
        <authorList>
            <person name="Kabwe M."/>
            <person name="Brown T.L."/>
            <person name="Dashper S."/>
            <person name="Speirs L."/>
            <person name="Ku H."/>
            <person name="Petrovski S."/>
            <person name="Chan H.T."/>
            <person name="Lock P."/>
            <person name="Tucci J."/>
        </authorList>
    </citation>
    <scope>NUCLEOTIDE SEQUENCE [LARGE SCALE GENOMIC DNA]</scope>
</reference>
<keyword evidence="1" id="KW-0808">Transferase</keyword>
<dbReference type="EMBL" id="MK554696">
    <property type="protein sequence ID" value="QBJ04185.1"/>
    <property type="molecule type" value="Genomic_DNA"/>
</dbReference>
<dbReference type="GO" id="GO:0016740">
    <property type="term" value="F:transferase activity"/>
    <property type="evidence" value="ECO:0007669"/>
    <property type="project" value="UniProtKB-KW"/>
</dbReference>
<proteinExistence type="predicted"/>
<sequence length="103" mass="12137">MILMEILTMKEIVEKLICSDLGKYRDSFNYILILSKIEDINDDIYKSYQVCIENDESYKDKVVYVSEYDLLTEDVTGKTWEIEDFDLYIKNSDVIAITDVIEI</sequence>
<keyword evidence="2" id="KW-1185">Reference proteome</keyword>
<name>A0A481W7L1_9CAUD</name>
<dbReference type="Proteomes" id="UP000292160">
    <property type="component" value="Segment"/>
</dbReference>
<organism evidence="1 2">
    <name type="scientific">Fusobacterium phage Fnu1</name>
    <dbReference type="NCBI Taxonomy" id="2530024"/>
    <lineage>
        <taxon>Viruses</taxon>
        <taxon>Duplodnaviria</taxon>
        <taxon>Heunggongvirae</taxon>
        <taxon>Uroviricota</taxon>
        <taxon>Caudoviricetes</taxon>
        <taxon>Latrobevirus</taxon>
        <taxon>Latrobevirus FNU1</taxon>
    </lineage>
</organism>
<dbReference type="RefSeq" id="YP_010082965.1">
    <property type="nucleotide sequence ID" value="NC_055035.1"/>
</dbReference>